<evidence type="ECO:0000313" key="2">
    <source>
        <dbReference type="EMBL" id="GFH14613.1"/>
    </source>
</evidence>
<evidence type="ECO:0000313" key="3">
    <source>
        <dbReference type="Proteomes" id="UP000485058"/>
    </source>
</evidence>
<proteinExistence type="predicted"/>
<keyword evidence="3" id="KW-1185">Reference proteome</keyword>
<comment type="caution">
    <text evidence="2">The sequence shown here is derived from an EMBL/GenBank/DDBJ whole genome shotgun (WGS) entry which is preliminary data.</text>
</comment>
<dbReference type="EMBL" id="BLLF01000747">
    <property type="protein sequence ID" value="GFH14613.1"/>
    <property type="molecule type" value="Genomic_DNA"/>
</dbReference>
<sequence length="92" mass="9926">MSGAAAQPLVALPAAAPPRQSKSASKGAQYIMHRATNWDSLALATTDCDLRIAFTRWSQHLATPFYDLQGMVQHPVVQQLIRQAPPASSLSL</sequence>
<organism evidence="2 3">
    <name type="scientific">Haematococcus lacustris</name>
    <name type="common">Green alga</name>
    <name type="synonym">Haematococcus pluvialis</name>
    <dbReference type="NCBI Taxonomy" id="44745"/>
    <lineage>
        <taxon>Eukaryota</taxon>
        <taxon>Viridiplantae</taxon>
        <taxon>Chlorophyta</taxon>
        <taxon>core chlorophytes</taxon>
        <taxon>Chlorophyceae</taxon>
        <taxon>CS clade</taxon>
        <taxon>Chlamydomonadales</taxon>
        <taxon>Haematococcaceae</taxon>
        <taxon>Haematococcus</taxon>
    </lineage>
</organism>
<name>A0A699YWM0_HAELA</name>
<gene>
    <name evidence="2" type="ORF">HaLaN_10703</name>
</gene>
<evidence type="ECO:0000256" key="1">
    <source>
        <dbReference type="SAM" id="MobiDB-lite"/>
    </source>
</evidence>
<protein>
    <submittedName>
        <fullName evidence="2">Uncharacterized protein</fullName>
    </submittedName>
</protein>
<accession>A0A699YWM0</accession>
<reference evidence="2 3" key="1">
    <citation type="submission" date="2020-02" db="EMBL/GenBank/DDBJ databases">
        <title>Draft genome sequence of Haematococcus lacustris strain NIES-144.</title>
        <authorList>
            <person name="Morimoto D."/>
            <person name="Nakagawa S."/>
            <person name="Yoshida T."/>
            <person name="Sawayama S."/>
        </authorList>
    </citation>
    <scope>NUCLEOTIDE SEQUENCE [LARGE SCALE GENOMIC DNA]</scope>
    <source>
        <strain evidence="2 3">NIES-144</strain>
    </source>
</reference>
<feature type="region of interest" description="Disordered" evidence="1">
    <location>
        <begin position="1"/>
        <end position="27"/>
    </location>
</feature>
<dbReference type="Proteomes" id="UP000485058">
    <property type="component" value="Unassembled WGS sequence"/>
</dbReference>
<feature type="compositionally biased region" description="Low complexity" evidence="1">
    <location>
        <begin position="1"/>
        <end position="18"/>
    </location>
</feature>
<dbReference type="AlphaFoldDB" id="A0A699YWM0"/>